<organism evidence="2 3">
    <name type="scientific">Bombardia bombarda</name>
    <dbReference type="NCBI Taxonomy" id="252184"/>
    <lineage>
        <taxon>Eukaryota</taxon>
        <taxon>Fungi</taxon>
        <taxon>Dikarya</taxon>
        <taxon>Ascomycota</taxon>
        <taxon>Pezizomycotina</taxon>
        <taxon>Sordariomycetes</taxon>
        <taxon>Sordariomycetidae</taxon>
        <taxon>Sordariales</taxon>
        <taxon>Lasiosphaeriaceae</taxon>
        <taxon>Bombardia</taxon>
    </lineage>
</organism>
<accession>A0AA39X0N9</accession>
<dbReference type="PANTHER" id="PTHR37540">
    <property type="entry name" value="TRANSCRIPTION FACTOR (ACR-2), PUTATIVE-RELATED-RELATED"/>
    <property type="match status" value="1"/>
</dbReference>
<comment type="caution">
    <text evidence="2">The sequence shown here is derived from an EMBL/GenBank/DDBJ whole genome shotgun (WGS) entry which is preliminary data.</text>
</comment>
<keyword evidence="1" id="KW-0539">Nucleus</keyword>
<evidence type="ECO:0000313" key="2">
    <source>
        <dbReference type="EMBL" id="KAK0625081.1"/>
    </source>
</evidence>
<sequence>MIVYHHYKVHCLPVLEVTSLRAHTMSSPQSTNESTGLRFVVSTDMKKPRPELRKLIRSHVMLGKNSGKTYYPRARKPRKPKEKTAITDGDVPESFPLVTIPRKFGSDLSTIPLADTVEPAIVDVVLRFSSIAKQVLFPLETCIFFEGRAEAWIAPLTMDPAFLHAMIFTSQYYFDTVLSKTSSPVSQRTMPHYLKTLSLLRERFAHGDDQARLSNTTAVAILGLAGHAHLTGDAKSAKHHLEGLHKIVSLRGGMGTFKSNVKLLVETLRCDLGIALHNGTRPLFFDDDPFSSGDECSIPYPDLTSLLNMQTPSIPNTPAHSTLLNGINKDLARAWQTMSDFCAVISYAVDSRQRISTDIFLDTMSSVMYRLLVDKNNVYETNTFKADHDEAIRLGLLAFSCSVFLQWRSLGQGYAHFTAEFRGFLQRTLTVTDARFMSISPQFAVWLLMVGAVSVLDAGDDEWLRPLLSANVSLCGIDGEWSNMQQMLRGFMWVGLVHDVPGKALFNKTVALRGQ</sequence>
<keyword evidence="3" id="KW-1185">Reference proteome</keyword>
<evidence type="ECO:0000313" key="3">
    <source>
        <dbReference type="Proteomes" id="UP001174934"/>
    </source>
</evidence>
<protein>
    <submittedName>
        <fullName evidence="2">Uncharacterized protein</fullName>
    </submittedName>
</protein>
<name>A0AA39X0N9_9PEZI</name>
<dbReference type="Proteomes" id="UP001174934">
    <property type="component" value="Unassembled WGS sequence"/>
</dbReference>
<evidence type="ECO:0000256" key="1">
    <source>
        <dbReference type="ARBA" id="ARBA00023242"/>
    </source>
</evidence>
<gene>
    <name evidence="2" type="ORF">B0T17DRAFT_531858</name>
</gene>
<dbReference type="Pfam" id="PF11951">
    <property type="entry name" value="Fungal_trans_2"/>
    <property type="match status" value="1"/>
</dbReference>
<proteinExistence type="predicted"/>
<dbReference type="EMBL" id="JAULSR010000003">
    <property type="protein sequence ID" value="KAK0625081.1"/>
    <property type="molecule type" value="Genomic_DNA"/>
</dbReference>
<reference evidence="2" key="1">
    <citation type="submission" date="2023-06" db="EMBL/GenBank/DDBJ databases">
        <title>Genome-scale phylogeny and comparative genomics of the fungal order Sordariales.</title>
        <authorList>
            <consortium name="Lawrence Berkeley National Laboratory"/>
            <person name="Hensen N."/>
            <person name="Bonometti L."/>
            <person name="Westerberg I."/>
            <person name="Brannstrom I.O."/>
            <person name="Guillou S."/>
            <person name="Cros-Aarteil S."/>
            <person name="Calhoun S."/>
            <person name="Haridas S."/>
            <person name="Kuo A."/>
            <person name="Mondo S."/>
            <person name="Pangilinan J."/>
            <person name="Riley R."/>
            <person name="LaButti K."/>
            <person name="Andreopoulos B."/>
            <person name="Lipzen A."/>
            <person name="Chen C."/>
            <person name="Yanf M."/>
            <person name="Daum C."/>
            <person name="Ng V."/>
            <person name="Clum A."/>
            <person name="Steindorff A."/>
            <person name="Ohm R."/>
            <person name="Martin F."/>
            <person name="Silar P."/>
            <person name="Natvig D."/>
            <person name="Lalanne C."/>
            <person name="Gautier V."/>
            <person name="Ament-velasquez S.L."/>
            <person name="Kruys A."/>
            <person name="Hutchinson M.I."/>
            <person name="Powell A.J."/>
            <person name="Barry K."/>
            <person name="Miller A.N."/>
            <person name="Grigoriev I.V."/>
            <person name="Debuchy R."/>
            <person name="Gladieux P."/>
            <person name="Thoren M.H."/>
            <person name="Johannesson H."/>
        </authorList>
    </citation>
    <scope>NUCLEOTIDE SEQUENCE</scope>
    <source>
        <strain evidence="2">SMH3391-2</strain>
    </source>
</reference>
<dbReference type="InterPro" id="IPR021858">
    <property type="entry name" value="Fun_TF"/>
</dbReference>
<dbReference type="PANTHER" id="PTHR37540:SF9">
    <property type="entry name" value="ZN(2)-C6 FUNGAL-TYPE DOMAIN-CONTAINING PROTEIN"/>
    <property type="match status" value="1"/>
</dbReference>
<dbReference type="AlphaFoldDB" id="A0AA39X0N9"/>